<evidence type="ECO:0000256" key="6">
    <source>
        <dbReference type="ARBA" id="ARBA00022824"/>
    </source>
</evidence>
<gene>
    <name evidence="21 22" type="primary">LOC115007068</name>
</gene>
<evidence type="ECO:0000256" key="18">
    <source>
        <dbReference type="PIRNR" id="PIRNR000332"/>
    </source>
</evidence>
<keyword evidence="5" id="KW-0812">Transmembrane</keyword>
<keyword evidence="7 18" id="KW-0274">FAD</keyword>
<keyword evidence="20" id="KW-1185">Reference proteome</keyword>
<evidence type="ECO:0000256" key="3">
    <source>
        <dbReference type="ARBA" id="ARBA00009183"/>
    </source>
</evidence>
<dbReference type="InterPro" id="IPR020946">
    <property type="entry name" value="Flavin_mOase-like"/>
</dbReference>
<dbReference type="GeneTree" id="ENSGT00940000160836"/>
<evidence type="ECO:0000256" key="17">
    <source>
        <dbReference type="ARBA" id="ARBA00049443"/>
    </source>
</evidence>
<dbReference type="Pfam" id="PF00743">
    <property type="entry name" value="FMO-like"/>
    <property type="match status" value="1"/>
</dbReference>
<dbReference type="InterPro" id="IPR050346">
    <property type="entry name" value="FMO-like"/>
</dbReference>
<dbReference type="Proteomes" id="UP000504630">
    <property type="component" value="Chromosome 4"/>
</dbReference>
<dbReference type="PANTHER" id="PTHR23023">
    <property type="entry name" value="DIMETHYLANILINE MONOOXYGENASE"/>
    <property type="match status" value="1"/>
</dbReference>
<comment type="catalytic activity">
    <reaction evidence="16">
        <text>trimethylamine + NADPH + O2 = trimethylamine N-oxide + NADP(+) + H2O</text>
        <dbReference type="Rhea" id="RHEA:31979"/>
        <dbReference type="ChEBI" id="CHEBI:15377"/>
        <dbReference type="ChEBI" id="CHEBI:15379"/>
        <dbReference type="ChEBI" id="CHEBI:15724"/>
        <dbReference type="ChEBI" id="CHEBI:57783"/>
        <dbReference type="ChEBI" id="CHEBI:58349"/>
        <dbReference type="ChEBI" id="CHEBI:58389"/>
        <dbReference type="EC" id="1.14.13.148"/>
    </reaction>
    <physiologicalReaction direction="left-to-right" evidence="16">
        <dbReference type="Rhea" id="RHEA:31980"/>
    </physiologicalReaction>
</comment>
<dbReference type="GO" id="GO:0005789">
    <property type="term" value="C:endoplasmic reticulum membrane"/>
    <property type="evidence" value="ECO:0007669"/>
    <property type="project" value="UniProtKB-SubCell"/>
</dbReference>
<comment type="similarity">
    <text evidence="3 18 19">Belongs to the FMO family.</text>
</comment>
<dbReference type="PRINTS" id="PR00370">
    <property type="entry name" value="FMOXYGENASE"/>
</dbReference>
<evidence type="ECO:0000256" key="16">
    <source>
        <dbReference type="ARBA" id="ARBA00048088"/>
    </source>
</evidence>
<comment type="function">
    <text evidence="13">Broad spectrum monooxygenase that catalyzes the oxygenation of a wide variety of nitrogen- and sulfur-containing compounds including xenobiotics. Catalyzes the S-oxygenation of hypotaurine to produce taurine, an organic osmolyte involved in cell volume regulation as well as a variety of cytoprotective and developmental processes. In vitro, catalyzes the N-oxygenation of trimethylamine (TMA) to produce trimethylamine N-oxide (TMAO) and could therefore participate to the detoxification of this compound that is generated by the action of gut microbiota from dietary precursors such as choline, choline containing compounds, betaine or L-carnitine.</text>
</comment>
<dbReference type="OrthoDB" id="66881at2759"/>
<dbReference type="GO" id="GO:0034899">
    <property type="term" value="F:trimethylamine monooxygenase activity"/>
    <property type="evidence" value="ECO:0007669"/>
    <property type="project" value="UniProtKB-EC"/>
</dbReference>
<dbReference type="InterPro" id="IPR002253">
    <property type="entry name" value="Flavin_mOase_1"/>
</dbReference>
<dbReference type="FunFam" id="3.50.50.60:FF:000159">
    <property type="entry name" value="Dimethylaniline monooxygenase [N-oxide-forming]"/>
    <property type="match status" value="1"/>
</dbReference>
<dbReference type="EC" id="1.-.-.-" evidence="19"/>
<keyword evidence="4 18" id="KW-0285">Flavoprotein</keyword>
<comment type="catalytic activity">
    <reaction evidence="17">
        <text>N,N-dimethylaniline + NADPH + O2 + H(+) = N,N-dimethylaniline N-oxide + NADP(+) + H2O</text>
        <dbReference type="Rhea" id="RHEA:24468"/>
        <dbReference type="ChEBI" id="CHEBI:15377"/>
        <dbReference type="ChEBI" id="CHEBI:15378"/>
        <dbReference type="ChEBI" id="CHEBI:15379"/>
        <dbReference type="ChEBI" id="CHEBI:16269"/>
        <dbReference type="ChEBI" id="CHEBI:17735"/>
        <dbReference type="ChEBI" id="CHEBI:57783"/>
        <dbReference type="ChEBI" id="CHEBI:58349"/>
        <dbReference type="EC" id="1.14.13.8"/>
    </reaction>
    <physiologicalReaction direction="left-to-right" evidence="17">
        <dbReference type="Rhea" id="RHEA:24469"/>
    </physiologicalReaction>
</comment>
<dbReference type="SUPFAM" id="SSF51905">
    <property type="entry name" value="FAD/NAD(P)-binding domain"/>
    <property type="match status" value="3"/>
</dbReference>
<evidence type="ECO:0000256" key="8">
    <source>
        <dbReference type="ARBA" id="ARBA00022857"/>
    </source>
</evidence>
<evidence type="ECO:0000313" key="21">
    <source>
        <dbReference type="RefSeq" id="XP_029285613.1"/>
    </source>
</evidence>
<keyword evidence="9" id="KW-1133">Transmembrane helix</keyword>
<dbReference type="PRINTS" id="PR01121">
    <property type="entry name" value="FMOXYGENASE1"/>
</dbReference>
<keyword evidence="8 18" id="KW-0521">NADP</keyword>
<evidence type="ECO:0000256" key="19">
    <source>
        <dbReference type="RuleBase" id="RU361177"/>
    </source>
</evidence>
<sequence>MVRRVAVVGAGSSGLACIKICVDEGLEPVCFESSNDIGGLWNFKESPEPERSSIYRSLVVNTSKEMMCFSDFPMPADYPNYMHNSQLLQYFRLYADHFELLRYVHFQTTVRSVTQSSDFSLSGQWDIVTFNRNEEEERHVFDAVLVCSGHYTHPSLPLSDFPGYETFSGRCFHSWDYRDAEACRGKRVVVVGIGNSGGDIAVEISRSAEKTFLSTRQGAWVIGRMSSNGLPLDMTAITRLNNMLTLILPNNLVNWAAERTLNHKYDHRLYGLKPTHRLLDKKPLINDDLPGRILQGALVMKHNLKGFKDSGVVFEDGTVEENIDNVVFCTGYNGNFPFLPPALSEGPHGELTLYKTLFPPSLLQPTLAVMGLFQTKGPIMPIVEMQARWAVKVFTGSSRLPAKEKMLEVIESERKRNMKSYPCPRKAALQVDYIPYLDFMAEEVRVRPNFLRLLLRDPVLWVSVFFGPCTPYQYRLSGPGQWAGARQAILTQWERVAQPFRTRAVPKSTPSVRFSPWLLLFGGTVTMAVLSKNEIIPVLQGAAEILDRCKMFLRDCWFTG</sequence>
<dbReference type="RefSeq" id="XP_029285613.1">
    <property type="nucleotide sequence ID" value="XM_029429753.1"/>
</dbReference>
<dbReference type="GeneID" id="115007068"/>
<proteinExistence type="inferred from homology"/>
<evidence type="ECO:0000256" key="9">
    <source>
        <dbReference type="ARBA" id="ARBA00022989"/>
    </source>
</evidence>
<name>A0A6J2PJT3_COTGO</name>
<keyword evidence="12 18" id="KW-0472">Membrane</keyword>
<evidence type="ECO:0000256" key="12">
    <source>
        <dbReference type="ARBA" id="ARBA00023136"/>
    </source>
</evidence>
<evidence type="ECO:0000256" key="15">
    <source>
        <dbReference type="ARBA" id="ARBA00048041"/>
    </source>
</evidence>
<dbReference type="GO" id="GO:0050660">
    <property type="term" value="F:flavin adenine dinucleotide binding"/>
    <property type="evidence" value="ECO:0007669"/>
    <property type="project" value="InterPro"/>
</dbReference>
<reference evidence="21 22" key="1">
    <citation type="submission" date="2025-04" db="UniProtKB">
        <authorList>
            <consortium name="RefSeq"/>
        </authorList>
    </citation>
    <scope>IDENTIFICATION</scope>
</reference>
<protein>
    <recommendedName>
        <fullName evidence="19">Flavin-containing monooxygenase</fullName>
        <ecNumber evidence="19">1.-.-.-</ecNumber>
    </recommendedName>
</protein>
<dbReference type="InterPro" id="IPR036188">
    <property type="entry name" value="FAD/NAD-bd_sf"/>
</dbReference>
<dbReference type="Gene3D" id="3.50.50.60">
    <property type="entry name" value="FAD/NAD(P)-binding domain"/>
    <property type="match status" value="4"/>
</dbReference>
<evidence type="ECO:0000256" key="1">
    <source>
        <dbReference type="ARBA" id="ARBA00001974"/>
    </source>
</evidence>
<dbReference type="AlphaFoldDB" id="A0A6J2PJT3"/>
<comment type="cofactor">
    <cofactor evidence="1 18 19">
        <name>FAD</name>
        <dbReference type="ChEBI" id="CHEBI:57692"/>
    </cofactor>
</comment>
<dbReference type="PIRSF" id="PIRSF000332">
    <property type="entry name" value="FMO"/>
    <property type="match status" value="1"/>
</dbReference>
<evidence type="ECO:0000313" key="22">
    <source>
        <dbReference type="RefSeq" id="XP_029285614.1"/>
    </source>
</evidence>
<evidence type="ECO:0000256" key="14">
    <source>
        <dbReference type="ARBA" id="ARBA00047338"/>
    </source>
</evidence>
<comment type="catalytic activity">
    <reaction evidence="14">
        <text>hypotaurine + NADH + O2 + H(+) = taurine + NAD(+) + H2O</text>
        <dbReference type="Rhea" id="RHEA:74111"/>
        <dbReference type="ChEBI" id="CHEBI:15377"/>
        <dbReference type="ChEBI" id="CHEBI:15378"/>
        <dbReference type="ChEBI" id="CHEBI:15379"/>
        <dbReference type="ChEBI" id="CHEBI:57540"/>
        <dbReference type="ChEBI" id="CHEBI:57853"/>
        <dbReference type="ChEBI" id="CHEBI:57945"/>
        <dbReference type="ChEBI" id="CHEBI:507393"/>
        <dbReference type="EC" id="1.14.13.8"/>
    </reaction>
    <physiologicalReaction direction="left-to-right" evidence="14">
        <dbReference type="Rhea" id="RHEA:74112"/>
    </physiologicalReaction>
</comment>
<keyword evidence="10 18" id="KW-0560">Oxidoreductase</keyword>
<evidence type="ECO:0000313" key="20">
    <source>
        <dbReference type="Proteomes" id="UP000504630"/>
    </source>
</evidence>
<keyword evidence="11 18" id="KW-0503">Monooxygenase</keyword>
<dbReference type="PROSITE" id="PS51257">
    <property type="entry name" value="PROKAR_LIPOPROTEIN"/>
    <property type="match status" value="1"/>
</dbReference>
<dbReference type="GO" id="GO:0004499">
    <property type="term" value="F:N,N-dimethylaniline monooxygenase activity"/>
    <property type="evidence" value="ECO:0007669"/>
    <property type="project" value="UniProtKB-UniRule"/>
</dbReference>
<organism evidence="20 22">
    <name type="scientific">Cottoperca gobio</name>
    <name type="common">Frogmouth</name>
    <name type="synonym">Aphritis gobio</name>
    <dbReference type="NCBI Taxonomy" id="56716"/>
    <lineage>
        <taxon>Eukaryota</taxon>
        <taxon>Metazoa</taxon>
        <taxon>Chordata</taxon>
        <taxon>Craniata</taxon>
        <taxon>Vertebrata</taxon>
        <taxon>Euteleostomi</taxon>
        <taxon>Actinopterygii</taxon>
        <taxon>Neopterygii</taxon>
        <taxon>Teleostei</taxon>
        <taxon>Neoteleostei</taxon>
        <taxon>Acanthomorphata</taxon>
        <taxon>Eupercaria</taxon>
        <taxon>Perciformes</taxon>
        <taxon>Notothenioidei</taxon>
        <taxon>Bovichtidae</taxon>
        <taxon>Cottoperca</taxon>
    </lineage>
</organism>
<accession>A0A6J2PJT3</accession>
<dbReference type="RefSeq" id="XP_029285614.1">
    <property type="nucleotide sequence ID" value="XM_029429754.1"/>
</dbReference>
<dbReference type="InterPro" id="IPR000960">
    <property type="entry name" value="Flavin_mOase"/>
</dbReference>
<comment type="catalytic activity">
    <reaction evidence="15">
        <text>hypotaurine + NADPH + O2 + H(+) = taurine + NADP(+) + H2O</text>
        <dbReference type="Rhea" id="RHEA:69819"/>
        <dbReference type="ChEBI" id="CHEBI:15377"/>
        <dbReference type="ChEBI" id="CHEBI:15378"/>
        <dbReference type="ChEBI" id="CHEBI:15379"/>
        <dbReference type="ChEBI" id="CHEBI:57783"/>
        <dbReference type="ChEBI" id="CHEBI:57853"/>
        <dbReference type="ChEBI" id="CHEBI:58349"/>
        <dbReference type="ChEBI" id="CHEBI:507393"/>
        <dbReference type="EC" id="1.14.13.8"/>
    </reaction>
    <physiologicalReaction direction="left-to-right" evidence="15">
        <dbReference type="Rhea" id="RHEA:69820"/>
    </physiologicalReaction>
</comment>
<comment type="subcellular location">
    <subcellularLocation>
        <location evidence="2">Endoplasmic reticulum membrane</location>
        <topology evidence="2">Single-pass membrane protein</topology>
    </subcellularLocation>
</comment>
<evidence type="ECO:0000256" key="10">
    <source>
        <dbReference type="ARBA" id="ARBA00023002"/>
    </source>
</evidence>
<evidence type="ECO:0000256" key="5">
    <source>
        <dbReference type="ARBA" id="ARBA00022692"/>
    </source>
</evidence>
<evidence type="ECO:0000256" key="13">
    <source>
        <dbReference type="ARBA" id="ARBA00045957"/>
    </source>
</evidence>
<dbReference type="KEGG" id="cgob:115007068"/>
<evidence type="ECO:0000256" key="4">
    <source>
        <dbReference type="ARBA" id="ARBA00022630"/>
    </source>
</evidence>
<keyword evidence="6 18" id="KW-0256">Endoplasmic reticulum</keyword>
<evidence type="ECO:0000256" key="11">
    <source>
        <dbReference type="ARBA" id="ARBA00023033"/>
    </source>
</evidence>
<dbReference type="GO" id="GO:0050661">
    <property type="term" value="F:NADP binding"/>
    <property type="evidence" value="ECO:0007669"/>
    <property type="project" value="InterPro"/>
</dbReference>
<evidence type="ECO:0000256" key="7">
    <source>
        <dbReference type="ARBA" id="ARBA00022827"/>
    </source>
</evidence>
<evidence type="ECO:0000256" key="2">
    <source>
        <dbReference type="ARBA" id="ARBA00004389"/>
    </source>
</evidence>